<evidence type="ECO:0000256" key="10">
    <source>
        <dbReference type="ARBA" id="ARBA00030458"/>
    </source>
</evidence>
<feature type="transmembrane region" description="Helical" evidence="11">
    <location>
        <begin position="79"/>
        <end position="101"/>
    </location>
</feature>
<evidence type="ECO:0000256" key="11">
    <source>
        <dbReference type="SAM" id="Phobius"/>
    </source>
</evidence>
<evidence type="ECO:0000256" key="8">
    <source>
        <dbReference type="ARBA" id="ARBA00023136"/>
    </source>
</evidence>
<dbReference type="OrthoDB" id="5599171at2759"/>
<dbReference type="GO" id="GO:0071595">
    <property type="term" value="C:Nem1-Spo7 phosphatase complex"/>
    <property type="evidence" value="ECO:0007669"/>
    <property type="project" value="InterPro"/>
</dbReference>
<dbReference type="AlphaFoldDB" id="A0A0C9LTL2"/>
<dbReference type="InterPro" id="IPR005605">
    <property type="entry name" value="Spo7"/>
</dbReference>
<dbReference type="Pfam" id="PF03907">
    <property type="entry name" value="Spo7"/>
    <property type="match status" value="1"/>
</dbReference>
<dbReference type="EMBL" id="DF836338">
    <property type="protein sequence ID" value="GAN03815.1"/>
    <property type="molecule type" value="Genomic_DNA"/>
</dbReference>
<dbReference type="PANTHER" id="PTHR20996:SF1">
    <property type="entry name" value="NUCLEAR ENVELOPE PHOSPHATASE-REGULATORY SUBUNIT 1"/>
    <property type="match status" value="1"/>
</dbReference>
<gene>
    <name evidence="12" type="ORF">MAM1_0049d03270</name>
</gene>
<evidence type="ECO:0000256" key="3">
    <source>
        <dbReference type="ARBA" id="ARBA00010998"/>
    </source>
</evidence>
<protein>
    <recommendedName>
        <fullName evidence="10">Transmembrane protein 188</fullName>
    </recommendedName>
</protein>
<evidence type="ECO:0000313" key="13">
    <source>
        <dbReference type="Proteomes" id="UP000053815"/>
    </source>
</evidence>
<dbReference type="GO" id="GO:0006629">
    <property type="term" value="P:lipid metabolic process"/>
    <property type="evidence" value="ECO:0007669"/>
    <property type="project" value="UniProtKB-KW"/>
</dbReference>
<evidence type="ECO:0000256" key="5">
    <source>
        <dbReference type="ARBA" id="ARBA00022692"/>
    </source>
</evidence>
<proteinExistence type="inferred from homology"/>
<evidence type="ECO:0000256" key="4">
    <source>
        <dbReference type="ARBA" id="ARBA00022490"/>
    </source>
</evidence>
<evidence type="ECO:0000256" key="2">
    <source>
        <dbReference type="ARBA" id="ARBA00004496"/>
    </source>
</evidence>
<keyword evidence="4" id="KW-0963">Cytoplasm</keyword>
<dbReference type="GO" id="GO:0019888">
    <property type="term" value="F:protein phosphatase regulator activity"/>
    <property type="evidence" value="ECO:0007669"/>
    <property type="project" value="InterPro"/>
</dbReference>
<dbReference type="GO" id="GO:0005737">
    <property type="term" value="C:cytoplasm"/>
    <property type="evidence" value="ECO:0007669"/>
    <property type="project" value="UniProtKB-SubCell"/>
</dbReference>
<keyword evidence="5 11" id="KW-0812">Transmembrane</keyword>
<accession>A0A0C9LTL2</accession>
<name>A0A0C9LTL2_9FUNG</name>
<dbReference type="InterPro" id="IPR019168">
    <property type="entry name" value="NEP1-R1"/>
</dbReference>
<feature type="transmembrane region" description="Helical" evidence="11">
    <location>
        <begin position="47"/>
        <end position="67"/>
    </location>
</feature>
<reference evidence="12" key="1">
    <citation type="submission" date="2014-09" db="EMBL/GenBank/DDBJ databases">
        <title>Draft genome sequence of an oleaginous Mucoromycotina fungus Mucor ambiguus NBRC6742.</title>
        <authorList>
            <person name="Takeda I."/>
            <person name="Yamane N."/>
            <person name="Morita T."/>
            <person name="Tamano K."/>
            <person name="Machida M."/>
            <person name="Baker S."/>
            <person name="Koike H."/>
        </authorList>
    </citation>
    <scope>NUCLEOTIDE SEQUENCE</scope>
    <source>
        <strain evidence="12">NBRC 6742</strain>
    </source>
</reference>
<sequence>MNAENNIKDARPRTPNKNNTATYRDLVIFEERLRGNRTRLLKRKRKYETLLVSLFASLAYFFYAVFIDPSKVSVINRSVFMFHLLNTITLLSVAGGLVFFYRSGMYSEKIVFAQKFVPHCNIALSSFNLQFNTEQGGGLSFLTKIPKQFQDGFESYRKQYHARKKARQAKLKKSSSAQ</sequence>
<dbReference type="Proteomes" id="UP000053815">
    <property type="component" value="Unassembled WGS sequence"/>
</dbReference>
<dbReference type="PANTHER" id="PTHR20996">
    <property type="entry name" value="NUCLEAR ENVELOPE PHOSPHATASE-REGULATORY SUBUNIT 1"/>
    <property type="match status" value="1"/>
</dbReference>
<keyword evidence="6 11" id="KW-1133">Transmembrane helix</keyword>
<organism evidence="12">
    <name type="scientific">Mucor ambiguus</name>
    <dbReference type="NCBI Taxonomy" id="91626"/>
    <lineage>
        <taxon>Eukaryota</taxon>
        <taxon>Fungi</taxon>
        <taxon>Fungi incertae sedis</taxon>
        <taxon>Mucoromycota</taxon>
        <taxon>Mucoromycotina</taxon>
        <taxon>Mucoromycetes</taxon>
        <taxon>Mucorales</taxon>
        <taxon>Mucorineae</taxon>
        <taxon>Mucoraceae</taxon>
        <taxon>Mucor</taxon>
    </lineage>
</organism>
<evidence type="ECO:0000256" key="6">
    <source>
        <dbReference type="ARBA" id="ARBA00022989"/>
    </source>
</evidence>
<keyword evidence="13" id="KW-1185">Reference proteome</keyword>
<evidence type="ECO:0000256" key="1">
    <source>
        <dbReference type="ARBA" id="ARBA00004232"/>
    </source>
</evidence>
<evidence type="ECO:0000313" key="12">
    <source>
        <dbReference type="EMBL" id="GAN03815.1"/>
    </source>
</evidence>
<evidence type="ECO:0000256" key="7">
    <source>
        <dbReference type="ARBA" id="ARBA00023098"/>
    </source>
</evidence>
<evidence type="ECO:0000256" key="9">
    <source>
        <dbReference type="ARBA" id="ARBA00023242"/>
    </source>
</evidence>
<comment type="subcellular location">
    <subcellularLocation>
        <location evidence="2">Cytoplasm</location>
    </subcellularLocation>
    <subcellularLocation>
        <location evidence="1">Nucleus membrane</location>
        <topology evidence="1">Multi-pass membrane protein</topology>
    </subcellularLocation>
</comment>
<keyword evidence="8 11" id="KW-0472">Membrane</keyword>
<keyword evidence="7" id="KW-0443">Lipid metabolism</keyword>
<keyword evidence="9" id="KW-0539">Nucleus</keyword>
<dbReference type="GO" id="GO:0031965">
    <property type="term" value="C:nuclear membrane"/>
    <property type="evidence" value="ECO:0007669"/>
    <property type="project" value="UniProtKB-SubCell"/>
</dbReference>
<dbReference type="STRING" id="91626.A0A0C9LTL2"/>
<comment type="similarity">
    <text evidence="3">Belongs to the CNEP1R1 family.</text>
</comment>